<evidence type="ECO:0000313" key="2">
    <source>
        <dbReference type="EMBL" id="JAC67747.1"/>
    </source>
</evidence>
<reference evidence="2" key="1">
    <citation type="submission" date="2014-05" db="EMBL/GenBank/DDBJ databases">
        <title>The transcriptome of the halophilic microalga Tetraselmis sp. GSL018 isolated from the Great Salt Lake, Utah.</title>
        <authorList>
            <person name="Jinkerson R.E."/>
            <person name="D'Adamo S."/>
            <person name="Posewitz M.C."/>
        </authorList>
    </citation>
    <scope>NUCLEOTIDE SEQUENCE</scope>
    <source>
        <strain evidence="2">GSL018</strain>
    </source>
</reference>
<dbReference type="EMBL" id="GBEZ01018721">
    <property type="protein sequence ID" value="JAC67747.1"/>
    <property type="molecule type" value="Transcribed_RNA"/>
</dbReference>
<feature type="compositionally biased region" description="Polar residues" evidence="1">
    <location>
        <begin position="135"/>
        <end position="145"/>
    </location>
</feature>
<sequence length="158" mass="17695">MGAVAVLFLATGCAQDIMEEPELNTLLTSGHVDILAAKVCALPSNKTRQNLQVFQQVPFDHVVSNEIDSFLHDVGSREADEASCMASHSFEEKEDVHESIKAKIFFRNCAQLRRYLKAGLKKEFLQTLENCEGSEPSSESVQESFNTRRRRSFGKNGR</sequence>
<accession>A0A061R4B7</accession>
<feature type="region of interest" description="Disordered" evidence="1">
    <location>
        <begin position="132"/>
        <end position="158"/>
    </location>
</feature>
<protein>
    <submittedName>
        <fullName evidence="2">Uncharacterized protein</fullName>
    </submittedName>
</protein>
<feature type="compositionally biased region" description="Basic residues" evidence="1">
    <location>
        <begin position="147"/>
        <end position="158"/>
    </location>
</feature>
<evidence type="ECO:0000256" key="1">
    <source>
        <dbReference type="SAM" id="MobiDB-lite"/>
    </source>
</evidence>
<gene>
    <name evidence="2" type="ORF">TSPGSL018_10347</name>
</gene>
<organism evidence="2">
    <name type="scientific">Tetraselmis sp. GSL018</name>
    <dbReference type="NCBI Taxonomy" id="582737"/>
    <lineage>
        <taxon>Eukaryota</taxon>
        <taxon>Viridiplantae</taxon>
        <taxon>Chlorophyta</taxon>
        <taxon>core chlorophytes</taxon>
        <taxon>Chlorodendrophyceae</taxon>
        <taxon>Chlorodendrales</taxon>
        <taxon>Chlorodendraceae</taxon>
        <taxon>Tetraselmis</taxon>
    </lineage>
</organism>
<proteinExistence type="predicted"/>
<name>A0A061R4B7_9CHLO</name>
<dbReference type="AlphaFoldDB" id="A0A061R4B7"/>